<dbReference type="Pfam" id="PF13687">
    <property type="entry name" value="DUF4153"/>
    <property type="match status" value="1"/>
</dbReference>
<keyword evidence="3" id="KW-1185">Reference proteome</keyword>
<protein>
    <submittedName>
        <fullName evidence="2">Uncharacterized protein DUF4153</fullName>
    </submittedName>
</protein>
<dbReference type="EMBL" id="SLWB01000013">
    <property type="protein sequence ID" value="TCN64542.1"/>
    <property type="molecule type" value="Genomic_DNA"/>
</dbReference>
<feature type="transmembrane region" description="Helical" evidence="1">
    <location>
        <begin position="321"/>
        <end position="340"/>
    </location>
</feature>
<reference evidence="2 3" key="1">
    <citation type="submission" date="2019-03" db="EMBL/GenBank/DDBJ databases">
        <title>Genomic Encyclopedia of Archaeal and Bacterial Type Strains, Phase II (KMG-II): from individual species to whole genera.</title>
        <authorList>
            <person name="Goeker M."/>
        </authorList>
    </citation>
    <scope>NUCLEOTIDE SEQUENCE [LARGE SCALE GENOMIC DNA]</scope>
    <source>
        <strain evidence="2 3">RL-C</strain>
    </source>
</reference>
<comment type="caution">
    <text evidence="2">The sequence shown here is derived from an EMBL/GenBank/DDBJ whole genome shotgun (WGS) entry which is preliminary data.</text>
</comment>
<feature type="transmembrane region" description="Helical" evidence="1">
    <location>
        <begin position="268"/>
        <end position="285"/>
    </location>
</feature>
<dbReference type="AlphaFoldDB" id="A0A4R2ECH0"/>
<name>A0A4R2ECH0_9BACT</name>
<feature type="transmembrane region" description="Helical" evidence="1">
    <location>
        <begin position="21"/>
        <end position="42"/>
    </location>
</feature>
<keyword evidence="1" id="KW-0472">Membrane</keyword>
<feature type="transmembrane region" description="Helical" evidence="1">
    <location>
        <begin position="168"/>
        <end position="189"/>
    </location>
</feature>
<feature type="transmembrane region" description="Helical" evidence="1">
    <location>
        <begin position="297"/>
        <end position="314"/>
    </location>
</feature>
<feature type="transmembrane region" description="Helical" evidence="1">
    <location>
        <begin position="72"/>
        <end position="90"/>
    </location>
</feature>
<dbReference type="Proteomes" id="UP000294830">
    <property type="component" value="Unassembled WGS sequence"/>
</dbReference>
<gene>
    <name evidence="2" type="ORF">CLV25_11370</name>
</gene>
<evidence type="ECO:0000313" key="2">
    <source>
        <dbReference type="EMBL" id="TCN64542.1"/>
    </source>
</evidence>
<feature type="transmembrane region" description="Helical" evidence="1">
    <location>
        <begin position="96"/>
        <end position="114"/>
    </location>
</feature>
<organism evidence="2 3">
    <name type="scientific">Acetobacteroides hydrogenigenes</name>
    <dbReference type="NCBI Taxonomy" id="979970"/>
    <lineage>
        <taxon>Bacteria</taxon>
        <taxon>Pseudomonadati</taxon>
        <taxon>Bacteroidota</taxon>
        <taxon>Bacteroidia</taxon>
        <taxon>Bacteroidales</taxon>
        <taxon>Rikenellaceae</taxon>
        <taxon>Acetobacteroides</taxon>
    </lineage>
</organism>
<feature type="transmembrane region" description="Helical" evidence="1">
    <location>
        <begin position="201"/>
        <end position="222"/>
    </location>
</feature>
<sequence length="559" mass="63099">MMKQRIAKVAQALVNAAKGNPMECILAAVAVGIGITSIYTTRYGEYRTFYYPMLFLLTNIANKLTVNHPSRWAYYAVSLLSLAAFVLFNVEPSGSYYVVAMGCVTLAYLSFPLYRDNERFAENVLNNAVALLFAGFVAGVVFLLTVSVKLSLHYLFDLQSSGKDIESIAVLIWLGFFPILFLAFNDNSLRLTLKNRFTEILFNYILTPAIIVYMLIFYAYFVKVALQWELPKGNVAYMVFGFGIAAYLLKMVSYLLSKDYFGWLYRNLSYFVLPALVLFWIGTIYRVNEYGFTEDRIYLLIGGAFLTVTSLVLISNKLGRYLYLSLGVIVVLSAFTYIPFMSAKTLGIKSQQHRFEKALATLGYTKLDGSVRFKPLANTPQNREVIGTLTSSFRYISNNADKDYTAKHLGVKDTYQLEDIITSANYAMANESSDRSYRVSSLVNPKSALDIQGYRTMVILKAYSKNGDYYQDNGVKLEIYHNSKVVFTANKDSLLKAQLAKAGVSLRDAQEDGTQLTEQQQRLLYQIEIPGGVALVNRYNVSEDPYKVEDVELYGILLR</sequence>
<keyword evidence="1" id="KW-1133">Transmembrane helix</keyword>
<feature type="transmembrane region" description="Helical" evidence="1">
    <location>
        <begin position="48"/>
        <end position="65"/>
    </location>
</feature>
<evidence type="ECO:0000313" key="3">
    <source>
        <dbReference type="Proteomes" id="UP000294830"/>
    </source>
</evidence>
<feature type="transmembrane region" description="Helical" evidence="1">
    <location>
        <begin position="126"/>
        <end position="148"/>
    </location>
</feature>
<dbReference type="InterPro" id="IPR025291">
    <property type="entry name" value="DUF4153"/>
</dbReference>
<proteinExistence type="predicted"/>
<accession>A0A4R2ECH0</accession>
<keyword evidence="1" id="KW-0812">Transmembrane</keyword>
<evidence type="ECO:0000256" key="1">
    <source>
        <dbReference type="SAM" id="Phobius"/>
    </source>
</evidence>
<feature type="transmembrane region" description="Helical" evidence="1">
    <location>
        <begin position="234"/>
        <end position="256"/>
    </location>
</feature>